<dbReference type="EMBL" id="JBJURJ010000008">
    <property type="protein sequence ID" value="MFM9329473.1"/>
    <property type="molecule type" value="Genomic_DNA"/>
</dbReference>
<evidence type="ECO:0000313" key="2">
    <source>
        <dbReference type="Proteomes" id="UP001631969"/>
    </source>
</evidence>
<organism evidence="1 2">
    <name type="scientific">Paenibacillus mesotrionivorans</name>
    <dbReference type="NCBI Taxonomy" id="3160968"/>
    <lineage>
        <taxon>Bacteria</taxon>
        <taxon>Bacillati</taxon>
        <taxon>Bacillota</taxon>
        <taxon>Bacilli</taxon>
        <taxon>Bacillales</taxon>
        <taxon>Paenibacillaceae</taxon>
        <taxon>Paenibacillus</taxon>
    </lineage>
</organism>
<gene>
    <name evidence="1" type="ORF">ACI1P1_14360</name>
</gene>
<comment type="caution">
    <text evidence="1">The sequence shown here is derived from an EMBL/GenBank/DDBJ whole genome shotgun (WGS) entry which is preliminary data.</text>
</comment>
<evidence type="ECO:0000313" key="1">
    <source>
        <dbReference type="EMBL" id="MFM9329473.1"/>
    </source>
</evidence>
<accession>A0ACC7NXI1</accession>
<name>A0ACC7NXI1_9BACL</name>
<keyword evidence="2" id="KW-1185">Reference proteome</keyword>
<dbReference type="Proteomes" id="UP001631969">
    <property type="component" value="Unassembled WGS sequence"/>
</dbReference>
<sequence>MINDSGQPLTTQQQIQLELQQLKSDMALDFVALALADANYRDIHWKIALGAQSERYKKITVRMGNGMAGKVLQTRRPHVVTYFPEEVQDEVLGYPIFLVESLRSGVGVSVDSVRPEQKKAYGVLLVGQREERIFSESDIEAVKRSAARLAVWYDSITTPAQEPEAQETLQEEKASPLLLRLKEFRRQGITCQLLDQRMTRLPLERQEQIAAILELLVRHSIEAHATAGVVLGQDEAGNTLVEFESEEDTLVSRELLDPVKEELFALKCDLEILAEGSSQTVRFTIPTRILLDEQHWN</sequence>
<proteinExistence type="predicted"/>
<reference evidence="1" key="1">
    <citation type="submission" date="2024-12" db="EMBL/GenBank/DDBJ databases">
        <authorList>
            <person name="Wu N."/>
        </authorList>
    </citation>
    <scope>NUCLEOTIDE SEQUENCE</scope>
    <source>
        <strain evidence="1">P15</strain>
    </source>
</reference>
<protein>
    <submittedName>
        <fullName evidence="1">GAF domain-containing protein</fullName>
    </submittedName>
</protein>